<dbReference type="Proteomes" id="UP000000305">
    <property type="component" value="Unassembled WGS sequence"/>
</dbReference>
<gene>
    <name evidence="3" type="ORF">DAPPUDRAFT_310773</name>
</gene>
<evidence type="ECO:0000313" key="4">
    <source>
        <dbReference type="Proteomes" id="UP000000305"/>
    </source>
</evidence>
<organism evidence="3 4">
    <name type="scientific">Daphnia pulex</name>
    <name type="common">Water flea</name>
    <dbReference type="NCBI Taxonomy" id="6669"/>
    <lineage>
        <taxon>Eukaryota</taxon>
        <taxon>Metazoa</taxon>
        <taxon>Ecdysozoa</taxon>
        <taxon>Arthropoda</taxon>
        <taxon>Crustacea</taxon>
        <taxon>Branchiopoda</taxon>
        <taxon>Diplostraca</taxon>
        <taxon>Cladocera</taxon>
        <taxon>Anomopoda</taxon>
        <taxon>Daphniidae</taxon>
        <taxon>Daphnia</taxon>
    </lineage>
</organism>
<feature type="region of interest" description="Disordered" evidence="1">
    <location>
        <begin position="202"/>
        <end position="233"/>
    </location>
</feature>
<accession>E9FVH6</accession>
<evidence type="ECO:0000313" key="3">
    <source>
        <dbReference type="EMBL" id="EFX89102.1"/>
    </source>
</evidence>
<evidence type="ECO:0000256" key="2">
    <source>
        <dbReference type="SAM" id="SignalP"/>
    </source>
</evidence>
<dbReference type="KEGG" id="dpx:DAPPUDRAFT_310773"/>
<sequence>MKRLLTNQLLFFFLAAVAGQDGSTPEEVCPCQAEDSCQNDRHIFGRDELDIQKFGLIPPCRNPGEIPCCPRDPPPPKETKLTQKDLEGFSPAELAQLGIMPEGTIGSSSLPLAEQPEQSKVIQDIQQPIDITQPGAASIAPHGATGFASSNAPKGHPPHQQKLPYPVQQQPNPPPMMQYRPPPPPPPVYQKPVYPTYYTPPRYYPPPQMYRRPVYNYPPPPMRPMYRPAYQRH</sequence>
<keyword evidence="4" id="KW-1185">Reference proteome</keyword>
<dbReference type="HOGENOM" id="CLU_1190912_0_0_1"/>
<dbReference type="InParanoid" id="E9FVH6"/>
<feature type="chain" id="PRO_5003236841" description="Clip domain-containing protein" evidence="2">
    <location>
        <begin position="20"/>
        <end position="233"/>
    </location>
</feature>
<evidence type="ECO:0008006" key="5">
    <source>
        <dbReference type="Google" id="ProtNLM"/>
    </source>
</evidence>
<keyword evidence="2" id="KW-0732">Signal</keyword>
<reference evidence="3 4" key="1">
    <citation type="journal article" date="2011" name="Science">
        <title>The ecoresponsive genome of Daphnia pulex.</title>
        <authorList>
            <person name="Colbourne J.K."/>
            <person name="Pfrender M.E."/>
            <person name="Gilbert D."/>
            <person name="Thomas W.K."/>
            <person name="Tucker A."/>
            <person name="Oakley T.H."/>
            <person name="Tokishita S."/>
            <person name="Aerts A."/>
            <person name="Arnold G.J."/>
            <person name="Basu M.K."/>
            <person name="Bauer D.J."/>
            <person name="Caceres C.E."/>
            <person name="Carmel L."/>
            <person name="Casola C."/>
            <person name="Choi J.H."/>
            <person name="Detter J.C."/>
            <person name="Dong Q."/>
            <person name="Dusheyko S."/>
            <person name="Eads B.D."/>
            <person name="Frohlich T."/>
            <person name="Geiler-Samerotte K.A."/>
            <person name="Gerlach D."/>
            <person name="Hatcher P."/>
            <person name="Jogdeo S."/>
            <person name="Krijgsveld J."/>
            <person name="Kriventseva E.V."/>
            <person name="Kultz D."/>
            <person name="Laforsch C."/>
            <person name="Lindquist E."/>
            <person name="Lopez J."/>
            <person name="Manak J.R."/>
            <person name="Muller J."/>
            <person name="Pangilinan J."/>
            <person name="Patwardhan R.P."/>
            <person name="Pitluck S."/>
            <person name="Pritham E.J."/>
            <person name="Rechtsteiner A."/>
            <person name="Rho M."/>
            <person name="Rogozin I.B."/>
            <person name="Sakarya O."/>
            <person name="Salamov A."/>
            <person name="Schaack S."/>
            <person name="Shapiro H."/>
            <person name="Shiga Y."/>
            <person name="Skalitzky C."/>
            <person name="Smith Z."/>
            <person name="Souvorov A."/>
            <person name="Sung W."/>
            <person name="Tang Z."/>
            <person name="Tsuchiya D."/>
            <person name="Tu H."/>
            <person name="Vos H."/>
            <person name="Wang M."/>
            <person name="Wolf Y.I."/>
            <person name="Yamagata H."/>
            <person name="Yamada T."/>
            <person name="Ye Y."/>
            <person name="Shaw J.R."/>
            <person name="Andrews J."/>
            <person name="Crease T.J."/>
            <person name="Tang H."/>
            <person name="Lucas S.M."/>
            <person name="Robertson H.M."/>
            <person name="Bork P."/>
            <person name="Koonin E.V."/>
            <person name="Zdobnov E.M."/>
            <person name="Grigoriev I.V."/>
            <person name="Lynch M."/>
            <person name="Boore J.L."/>
        </authorList>
    </citation>
    <scope>NUCLEOTIDE SEQUENCE [LARGE SCALE GENOMIC DNA]</scope>
</reference>
<protein>
    <recommendedName>
        <fullName evidence="5">Clip domain-containing protein</fullName>
    </recommendedName>
</protein>
<feature type="region of interest" description="Disordered" evidence="1">
    <location>
        <begin position="141"/>
        <end position="190"/>
    </location>
</feature>
<feature type="compositionally biased region" description="Low complexity" evidence="1">
    <location>
        <begin position="224"/>
        <end position="233"/>
    </location>
</feature>
<dbReference type="OrthoDB" id="6368253at2759"/>
<dbReference type="AlphaFoldDB" id="E9FVH6"/>
<dbReference type="EMBL" id="GL732525">
    <property type="protein sequence ID" value="EFX89102.1"/>
    <property type="molecule type" value="Genomic_DNA"/>
</dbReference>
<evidence type="ECO:0000256" key="1">
    <source>
        <dbReference type="SAM" id="MobiDB-lite"/>
    </source>
</evidence>
<proteinExistence type="predicted"/>
<feature type="compositionally biased region" description="Pro residues" evidence="1">
    <location>
        <begin position="171"/>
        <end position="189"/>
    </location>
</feature>
<name>E9FVH6_DAPPU</name>
<feature type="signal peptide" evidence="2">
    <location>
        <begin position="1"/>
        <end position="19"/>
    </location>
</feature>